<keyword evidence="2" id="KW-1185">Reference proteome</keyword>
<organism evidence="1 2">
    <name type="scientific">Mauremys mutica</name>
    <name type="common">yellowpond turtle</name>
    <dbReference type="NCBI Taxonomy" id="74926"/>
    <lineage>
        <taxon>Eukaryota</taxon>
        <taxon>Metazoa</taxon>
        <taxon>Chordata</taxon>
        <taxon>Craniata</taxon>
        <taxon>Vertebrata</taxon>
        <taxon>Euteleostomi</taxon>
        <taxon>Archelosauria</taxon>
        <taxon>Testudinata</taxon>
        <taxon>Testudines</taxon>
        <taxon>Cryptodira</taxon>
        <taxon>Durocryptodira</taxon>
        <taxon>Testudinoidea</taxon>
        <taxon>Geoemydidae</taxon>
        <taxon>Geoemydinae</taxon>
        <taxon>Mauremys</taxon>
    </lineage>
</organism>
<evidence type="ECO:0000313" key="2">
    <source>
        <dbReference type="Proteomes" id="UP000827986"/>
    </source>
</evidence>
<gene>
    <name evidence="1" type="ORF">KIL84_021450</name>
</gene>
<protein>
    <submittedName>
        <fullName evidence="1">Uncharacterized protein</fullName>
    </submittedName>
</protein>
<dbReference type="AlphaFoldDB" id="A0A9D4AZW9"/>
<proteinExistence type="predicted"/>
<name>A0A9D4AZW9_9SAUR</name>
<comment type="caution">
    <text evidence="1">The sequence shown here is derived from an EMBL/GenBank/DDBJ whole genome shotgun (WGS) entry which is preliminary data.</text>
</comment>
<reference evidence="1" key="1">
    <citation type="submission" date="2021-09" db="EMBL/GenBank/DDBJ databases">
        <title>The genome of Mauremys mutica provides insights into the evolution of semi-aquatic lifestyle.</title>
        <authorList>
            <person name="Gong S."/>
            <person name="Gao Y."/>
        </authorList>
    </citation>
    <scope>NUCLEOTIDE SEQUENCE</scope>
    <source>
        <strain evidence="1">MM-2020</strain>
        <tissue evidence="1">Muscle</tissue>
    </source>
</reference>
<accession>A0A9D4AZW9</accession>
<evidence type="ECO:0000313" key="1">
    <source>
        <dbReference type="EMBL" id="KAH1175036.1"/>
    </source>
</evidence>
<dbReference type="EMBL" id="JAHDVG010000478">
    <property type="protein sequence ID" value="KAH1175036.1"/>
    <property type="molecule type" value="Genomic_DNA"/>
</dbReference>
<dbReference type="Proteomes" id="UP000827986">
    <property type="component" value="Unassembled WGS sequence"/>
</dbReference>
<sequence>MQLFLPLQQHFAWIQHLVGILKAFYAHGLSHTTVLYVKTGKDHCTHCGTQQVLTSTQQHYTNGWCRKRRRILRRWNCQGREREFQSWKTVRTPKTRFSAEFRLWMTECP</sequence>